<comment type="similarity">
    <text evidence="1">Belongs to the glycosyltransferase 10 family.</text>
</comment>
<dbReference type="SUPFAM" id="SSF53756">
    <property type="entry name" value="UDP-Glycosyltransferase/glycogen phosphorylase"/>
    <property type="match status" value="1"/>
</dbReference>
<dbReference type="InterPro" id="IPR001503">
    <property type="entry name" value="Glyco_trans_10"/>
</dbReference>
<keyword evidence="3 5" id="KW-0808">Transferase</keyword>
<evidence type="ECO:0000256" key="2">
    <source>
        <dbReference type="ARBA" id="ARBA00022676"/>
    </source>
</evidence>
<feature type="domain" description="Fucosyltransferase C-terminal" evidence="4">
    <location>
        <begin position="124"/>
        <end position="235"/>
    </location>
</feature>
<dbReference type="GO" id="GO:0016020">
    <property type="term" value="C:membrane"/>
    <property type="evidence" value="ECO:0007669"/>
    <property type="project" value="InterPro"/>
</dbReference>
<dbReference type="AlphaFoldDB" id="A0AAW4NKJ6"/>
<reference evidence="5" key="1">
    <citation type="submission" date="2021-07" db="EMBL/GenBank/DDBJ databases">
        <title>Genomic diversity and antimicrobial resistance of Prevotella spp. isolated from chronic lung disease airways.</title>
        <authorList>
            <person name="Webb K.A."/>
            <person name="Olagoke O.S."/>
            <person name="Baird T."/>
            <person name="Neill J."/>
            <person name="Pham A."/>
            <person name="Wells T.J."/>
            <person name="Ramsay K.A."/>
            <person name="Bell S.C."/>
            <person name="Sarovich D.S."/>
            <person name="Price E.P."/>
        </authorList>
    </citation>
    <scope>NUCLEOTIDE SEQUENCE</scope>
    <source>
        <strain evidence="5">SCHI0047.S.3</strain>
    </source>
</reference>
<dbReference type="Proteomes" id="UP001196873">
    <property type="component" value="Unassembled WGS sequence"/>
</dbReference>
<dbReference type="GO" id="GO:0046920">
    <property type="term" value="F:alpha-(1-&gt;3)-fucosyltransferase activity"/>
    <property type="evidence" value="ECO:0007669"/>
    <property type="project" value="TreeGrafter"/>
</dbReference>
<dbReference type="Gene3D" id="3.40.50.11660">
    <property type="entry name" value="Glycosyl transferase family 10, C-terminal domain"/>
    <property type="match status" value="1"/>
</dbReference>
<name>A0AAW4NKJ6_9BACT</name>
<dbReference type="InterPro" id="IPR055270">
    <property type="entry name" value="Glyco_tran_10_C"/>
</dbReference>
<dbReference type="PANTHER" id="PTHR11929:SF194">
    <property type="entry name" value="ALPHA-(1,3)-FUCOSYLTRANSFERASE 10"/>
    <property type="match status" value="1"/>
</dbReference>
<evidence type="ECO:0000259" key="4">
    <source>
        <dbReference type="Pfam" id="PF00852"/>
    </source>
</evidence>
<sequence>MTKVLVLSDQQHLRRQLLIGQFQNIEFVFDTTTDYDYIAVIDSVEKELICKVPTHKRILYIGEPPFIKPFPSSYLAQYGLVVGPYKLHHPHFKLSHPVLPWLVGNKKNLDATFFQNFEESIEKRLNKFCIITSNKRFTQGHRKRVAFVERVKEEYPDLLDIYGMGYQPIEDKFEVLSKYKYCLAIENCFCPNYWTEKIGDAFLTSCIPFYYGCPNIDDFFPKNSFVYLDITHYNQAIQCMQKALRGDFDSTITLEDAKKRILFNYNVFERIKEDINFLETIRTPIHEQKQFKSILSPYRYTLPVKIKQYLAWKWNLVI</sequence>
<dbReference type="EMBL" id="JAHXRF010000001">
    <property type="protein sequence ID" value="MBW4864594.1"/>
    <property type="molecule type" value="Genomic_DNA"/>
</dbReference>
<organism evidence="5 6">
    <name type="scientific">Segatella salivae</name>
    <dbReference type="NCBI Taxonomy" id="228604"/>
    <lineage>
        <taxon>Bacteria</taxon>
        <taxon>Pseudomonadati</taxon>
        <taxon>Bacteroidota</taxon>
        <taxon>Bacteroidia</taxon>
        <taxon>Bacteroidales</taxon>
        <taxon>Prevotellaceae</taxon>
        <taxon>Segatella</taxon>
    </lineage>
</organism>
<gene>
    <name evidence="5" type="ORF">KZY68_00880</name>
</gene>
<evidence type="ECO:0000313" key="5">
    <source>
        <dbReference type="EMBL" id="MBW4864594.1"/>
    </source>
</evidence>
<dbReference type="InterPro" id="IPR038577">
    <property type="entry name" value="GT10-like_C_sf"/>
</dbReference>
<dbReference type="PANTHER" id="PTHR11929">
    <property type="entry name" value="ALPHA- 1,3 -FUCOSYLTRANSFERASE"/>
    <property type="match status" value="1"/>
</dbReference>
<dbReference type="Pfam" id="PF00852">
    <property type="entry name" value="Glyco_transf_10"/>
    <property type="match status" value="1"/>
</dbReference>
<keyword evidence="2" id="KW-0328">Glycosyltransferase</keyword>
<proteinExistence type="inferred from homology"/>
<accession>A0AAW4NKJ6</accession>
<protein>
    <submittedName>
        <fullName evidence="5">Transferase</fullName>
    </submittedName>
</protein>
<evidence type="ECO:0000256" key="3">
    <source>
        <dbReference type="ARBA" id="ARBA00022679"/>
    </source>
</evidence>
<dbReference type="RefSeq" id="WP_007133868.1">
    <property type="nucleotide sequence ID" value="NZ_CABKPN010000001.1"/>
</dbReference>
<comment type="caution">
    <text evidence="5">The sequence shown here is derived from an EMBL/GenBank/DDBJ whole genome shotgun (WGS) entry which is preliminary data.</text>
</comment>
<evidence type="ECO:0000256" key="1">
    <source>
        <dbReference type="ARBA" id="ARBA00008919"/>
    </source>
</evidence>
<evidence type="ECO:0000313" key="6">
    <source>
        <dbReference type="Proteomes" id="UP001196873"/>
    </source>
</evidence>